<name>A0ABW1CZF0_9ACTN</name>
<dbReference type="SMART" id="SM00530">
    <property type="entry name" value="HTH_XRE"/>
    <property type="match status" value="1"/>
</dbReference>
<dbReference type="EMBL" id="JBHSPA010000060">
    <property type="protein sequence ID" value="MFC5831028.1"/>
    <property type="molecule type" value="Genomic_DNA"/>
</dbReference>
<keyword evidence="3" id="KW-1185">Reference proteome</keyword>
<dbReference type="RefSeq" id="WP_379520508.1">
    <property type="nucleotide sequence ID" value="NZ_JBHSPA010000060.1"/>
</dbReference>
<gene>
    <name evidence="2" type="ORF">ACFPZ3_44860</name>
</gene>
<organism evidence="2 3">
    <name type="scientific">Nonomuraea insulae</name>
    <dbReference type="NCBI Taxonomy" id="1616787"/>
    <lineage>
        <taxon>Bacteria</taxon>
        <taxon>Bacillati</taxon>
        <taxon>Actinomycetota</taxon>
        <taxon>Actinomycetes</taxon>
        <taxon>Streptosporangiales</taxon>
        <taxon>Streptosporangiaceae</taxon>
        <taxon>Nonomuraea</taxon>
    </lineage>
</organism>
<evidence type="ECO:0000259" key="1">
    <source>
        <dbReference type="PROSITE" id="PS50943"/>
    </source>
</evidence>
<dbReference type="Proteomes" id="UP001596058">
    <property type="component" value="Unassembled WGS sequence"/>
</dbReference>
<dbReference type="SUPFAM" id="SSF48452">
    <property type="entry name" value="TPR-like"/>
    <property type="match status" value="1"/>
</dbReference>
<dbReference type="InterPro" id="IPR011990">
    <property type="entry name" value="TPR-like_helical_dom_sf"/>
</dbReference>
<dbReference type="InterPro" id="IPR010982">
    <property type="entry name" value="Lambda_DNA-bd_dom_sf"/>
</dbReference>
<reference evidence="3" key="1">
    <citation type="journal article" date="2019" name="Int. J. Syst. Evol. Microbiol.">
        <title>The Global Catalogue of Microorganisms (GCM) 10K type strain sequencing project: providing services to taxonomists for standard genome sequencing and annotation.</title>
        <authorList>
            <consortium name="The Broad Institute Genomics Platform"/>
            <consortium name="The Broad Institute Genome Sequencing Center for Infectious Disease"/>
            <person name="Wu L."/>
            <person name="Ma J."/>
        </authorList>
    </citation>
    <scope>NUCLEOTIDE SEQUENCE [LARGE SCALE GENOMIC DNA]</scope>
    <source>
        <strain evidence="3">CCUG 53903</strain>
    </source>
</reference>
<dbReference type="Gene3D" id="1.10.260.40">
    <property type="entry name" value="lambda repressor-like DNA-binding domains"/>
    <property type="match status" value="1"/>
</dbReference>
<feature type="domain" description="HTH cro/C1-type" evidence="1">
    <location>
        <begin position="18"/>
        <end position="74"/>
    </location>
</feature>
<evidence type="ECO:0000313" key="2">
    <source>
        <dbReference type="EMBL" id="MFC5831028.1"/>
    </source>
</evidence>
<dbReference type="InterPro" id="IPR001387">
    <property type="entry name" value="Cro/C1-type_HTH"/>
</dbReference>
<dbReference type="PROSITE" id="PS50943">
    <property type="entry name" value="HTH_CROC1"/>
    <property type="match status" value="1"/>
</dbReference>
<dbReference type="CDD" id="cd00093">
    <property type="entry name" value="HTH_XRE"/>
    <property type="match status" value="1"/>
</dbReference>
<sequence length="449" mass="49502">MDRNDDTDAAAYAFGPVLRQFREQRGYSLRELAKITFYDYTQIARAEQGTSLIPVDRVKDLDRALGAGGLITALRQGDGPTPLVTQAPGTCQGEPVILDMQTSDGRMVTVKISRRHFAQLLAGGALSSVLPAIGNAEQAQRVSRAIEQPARVDDEVINYFRRVLNEHYTADKMLGPRSLLRPVLAQIEVLDELRRGAGPRHADPLLQVLSQYAEMAGWLHQDLGELDEAMDWTRRAAEWAQCADDTQMAAYMLVRQSNIACLTGDYAAVVQLAAAARRRPAELEPKLNALAAQQQARGLAMLGEHGQAFNLLDDAAETLRDHPHTSHPHLPVYLYHYDADTLQEQSAVCYRAAGRADQAVHILQKQIHRLSPTLVRDRGHLTAKLAVAVVQADKDPTQAAYLGREALSAAAQTSSARIQRELRILDGELLDRWPDHADAKAFHEALATV</sequence>
<protein>
    <submittedName>
        <fullName evidence="2">Helix-turn-helix domain-containing protein</fullName>
    </submittedName>
</protein>
<dbReference type="Pfam" id="PF13560">
    <property type="entry name" value="HTH_31"/>
    <property type="match status" value="1"/>
</dbReference>
<comment type="caution">
    <text evidence="2">The sequence shown here is derived from an EMBL/GenBank/DDBJ whole genome shotgun (WGS) entry which is preliminary data.</text>
</comment>
<evidence type="ECO:0000313" key="3">
    <source>
        <dbReference type="Proteomes" id="UP001596058"/>
    </source>
</evidence>
<accession>A0ABW1CZF0</accession>
<proteinExistence type="predicted"/>
<dbReference type="SUPFAM" id="SSF47413">
    <property type="entry name" value="lambda repressor-like DNA-binding domains"/>
    <property type="match status" value="1"/>
</dbReference>